<dbReference type="EMBL" id="QXXA01000013">
    <property type="protein sequence ID" value="NBI07535.1"/>
    <property type="molecule type" value="Genomic_DNA"/>
</dbReference>
<feature type="transmembrane region" description="Helical" evidence="1">
    <location>
        <begin position="6"/>
        <end position="34"/>
    </location>
</feature>
<dbReference type="AlphaFoldDB" id="A0A845QYH8"/>
<keyword evidence="3" id="KW-1185">Reference proteome</keyword>
<gene>
    <name evidence="2" type="ORF">D3Z33_11805</name>
</gene>
<organism evidence="2 3">
    <name type="scientific">Senegalia massiliensis</name>
    <dbReference type="NCBI Taxonomy" id="1720316"/>
    <lineage>
        <taxon>Bacteria</taxon>
        <taxon>Bacillati</taxon>
        <taxon>Bacillota</taxon>
        <taxon>Clostridia</taxon>
        <taxon>Eubacteriales</taxon>
        <taxon>Clostridiaceae</taxon>
        <taxon>Senegalia</taxon>
    </lineage>
</organism>
<feature type="transmembrane region" description="Helical" evidence="1">
    <location>
        <begin position="131"/>
        <end position="148"/>
    </location>
</feature>
<keyword evidence="1" id="KW-1133">Transmembrane helix</keyword>
<evidence type="ECO:0000256" key="1">
    <source>
        <dbReference type="SAM" id="Phobius"/>
    </source>
</evidence>
<evidence type="ECO:0000313" key="2">
    <source>
        <dbReference type="EMBL" id="NBI07535.1"/>
    </source>
</evidence>
<dbReference type="Proteomes" id="UP000467132">
    <property type="component" value="Unassembled WGS sequence"/>
</dbReference>
<proteinExistence type="predicted"/>
<protein>
    <submittedName>
        <fullName evidence="2">Uncharacterized protein</fullName>
    </submittedName>
</protein>
<name>A0A845QYH8_9CLOT</name>
<sequence>MKRTVVYIVIFFIICIFILNISEMTDIVIIKWYIEDLKVELNNKLNNNKKIKLKGTTLSIYLYETKIAFEYDEIYFNEILEKSQSNLFKNNNYIIKKVNNTLKIEKNNQNNKLTTIDTINKIEQILLKRKIITNIITIIIATLLYIAYKKQYKI</sequence>
<keyword evidence="1" id="KW-0472">Membrane</keyword>
<reference evidence="2 3" key="1">
    <citation type="submission" date="2018-08" db="EMBL/GenBank/DDBJ databases">
        <title>Murine metabolic-syndrome-specific gut microbial biobank.</title>
        <authorList>
            <person name="Liu C."/>
        </authorList>
    </citation>
    <scope>NUCLEOTIDE SEQUENCE [LARGE SCALE GENOMIC DNA]</scope>
    <source>
        <strain evidence="2 3">583</strain>
    </source>
</reference>
<comment type="caution">
    <text evidence="2">The sequence shown here is derived from an EMBL/GenBank/DDBJ whole genome shotgun (WGS) entry which is preliminary data.</text>
</comment>
<dbReference type="RefSeq" id="WP_160198002.1">
    <property type="nucleotide sequence ID" value="NZ_QXXA01000013.1"/>
</dbReference>
<accession>A0A845QYH8</accession>
<evidence type="ECO:0000313" key="3">
    <source>
        <dbReference type="Proteomes" id="UP000467132"/>
    </source>
</evidence>
<keyword evidence="1" id="KW-0812">Transmembrane</keyword>